<dbReference type="SMART" id="SM00504">
    <property type="entry name" value="Ubox"/>
    <property type="match status" value="1"/>
</dbReference>
<reference evidence="5" key="2">
    <citation type="submission" date="2012-11" db="EMBL/GenBank/DDBJ databases">
        <authorList>
            <person name="Kuo A."/>
            <person name="Curtis B.A."/>
            <person name="Tanifuji G."/>
            <person name="Burki F."/>
            <person name="Gruber A."/>
            <person name="Irimia M."/>
            <person name="Maruyama S."/>
            <person name="Arias M.C."/>
            <person name="Ball S.G."/>
            <person name="Gile G.H."/>
            <person name="Hirakawa Y."/>
            <person name="Hopkins J.F."/>
            <person name="Rensing S.A."/>
            <person name="Schmutz J."/>
            <person name="Symeonidi A."/>
            <person name="Elias M."/>
            <person name="Eveleigh R.J."/>
            <person name="Herman E.K."/>
            <person name="Klute M.J."/>
            <person name="Nakayama T."/>
            <person name="Obornik M."/>
            <person name="Reyes-Prieto A."/>
            <person name="Armbrust E.V."/>
            <person name="Aves S.J."/>
            <person name="Beiko R.G."/>
            <person name="Coutinho P."/>
            <person name="Dacks J.B."/>
            <person name="Durnford D.G."/>
            <person name="Fast N.M."/>
            <person name="Green B.R."/>
            <person name="Grisdale C."/>
            <person name="Hempe F."/>
            <person name="Henrissat B."/>
            <person name="Hoppner M.P."/>
            <person name="Ishida K.-I."/>
            <person name="Kim E."/>
            <person name="Koreny L."/>
            <person name="Kroth P.G."/>
            <person name="Liu Y."/>
            <person name="Malik S.-B."/>
            <person name="Maier U.G."/>
            <person name="McRose D."/>
            <person name="Mock T."/>
            <person name="Neilson J.A."/>
            <person name="Onodera N.T."/>
            <person name="Poole A.M."/>
            <person name="Pritham E.J."/>
            <person name="Richards T.A."/>
            <person name="Rocap G."/>
            <person name="Roy S.W."/>
            <person name="Sarai C."/>
            <person name="Schaack S."/>
            <person name="Shirato S."/>
            <person name="Slamovits C.H."/>
            <person name="Spencer D.F."/>
            <person name="Suzuki S."/>
            <person name="Worden A.Z."/>
            <person name="Zauner S."/>
            <person name="Barry K."/>
            <person name="Bell C."/>
            <person name="Bharti A.K."/>
            <person name="Crow J.A."/>
            <person name="Grimwood J."/>
            <person name="Kramer R."/>
            <person name="Lindquist E."/>
            <person name="Lucas S."/>
            <person name="Salamov A."/>
            <person name="McFadden G.I."/>
            <person name="Lane C.E."/>
            <person name="Keeling P.J."/>
            <person name="Gray M.W."/>
            <person name="Grigoriev I.V."/>
            <person name="Archibald J.M."/>
        </authorList>
    </citation>
    <scope>NUCLEOTIDE SEQUENCE</scope>
    <source>
        <strain evidence="5">CCMP2712</strain>
    </source>
</reference>
<dbReference type="InterPro" id="IPR045210">
    <property type="entry name" value="RING-Ubox_PUB"/>
</dbReference>
<dbReference type="HOGENOM" id="CLU_114384_1_1_1"/>
<evidence type="ECO:0000313" key="4">
    <source>
        <dbReference type="EnsemblProtists" id="EKX42263"/>
    </source>
</evidence>
<dbReference type="Proteomes" id="UP000011087">
    <property type="component" value="Unassembled WGS sequence"/>
</dbReference>
<dbReference type="InterPro" id="IPR052085">
    <property type="entry name" value="WD-SAM-U-box"/>
</dbReference>
<dbReference type="RefSeq" id="XP_005829243.1">
    <property type="nucleotide sequence ID" value="XM_005829186.1"/>
</dbReference>
<dbReference type="Pfam" id="PF04564">
    <property type="entry name" value="U-box"/>
    <property type="match status" value="1"/>
</dbReference>
<dbReference type="EMBL" id="JH993018">
    <property type="protein sequence ID" value="EKX42263.1"/>
    <property type="molecule type" value="Genomic_DNA"/>
</dbReference>
<dbReference type="GO" id="GO:0004842">
    <property type="term" value="F:ubiquitin-protein transferase activity"/>
    <property type="evidence" value="ECO:0007669"/>
    <property type="project" value="InterPro"/>
</dbReference>
<evidence type="ECO:0000256" key="1">
    <source>
        <dbReference type="SAM" id="MobiDB-lite"/>
    </source>
</evidence>
<name>L1J176_GUITC</name>
<dbReference type="PANTHER" id="PTHR46573:SF1">
    <property type="entry name" value="WD REPEAT, SAM AND U-BOX DOMAIN-CONTAINING PROTEIN 1"/>
    <property type="match status" value="1"/>
</dbReference>
<feature type="domain" description="U-box" evidence="2">
    <location>
        <begin position="29"/>
        <end position="101"/>
    </location>
</feature>
<dbReference type="InterPro" id="IPR013083">
    <property type="entry name" value="Znf_RING/FYVE/PHD"/>
</dbReference>
<dbReference type="AlphaFoldDB" id="L1J176"/>
<dbReference type="CDD" id="cd16664">
    <property type="entry name" value="RING-Ubox_PUB"/>
    <property type="match status" value="1"/>
</dbReference>
<dbReference type="KEGG" id="gtt:GUITHDRAFT_74155"/>
<evidence type="ECO:0000313" key="5">
    <source>
        <dbReference type="Proteomes" id="UP000011087"/>
    </source>
</evidence>
<protein>
    <recommendedName>
        <fullName evidence="2">U-box domain-containing protein</fullName>
    </recommendedName>
</protein>
<dbReference type="GeneID" id="17298809"/>
<dbReference type="STRING" id="905079.L1J176"/>
<sequence length="101" mass="11564">MENDVDHKTTPQQPETAPVALNSEFSEDDAPEEFCCGITREVMVDPVLLVHSGMSYERVAIEKWLKISKKCPLSGKFSSIPRVVENINLRKAIRNFFEIRR</sequence>
<gene>
    <name evidence="3" type="ORF">GUITHDRAFT_74155</name>
</gene>
<dbReference type="GO" id="GO:0016567">
    <property type="term" value="P:protein ubiquitination"/>
    <property type="evidence" value="ECO:0007669"/>
    <property type="project" value="InterPro"/>
</dbReference>
<feature type="region of interest" description="Disordered" evidence="1">
    <location>
        <begin position="1"/>
        <end position="23"/>
    </location>
</feature>
<dbReference type="PROSITE" id="PS51698">
    <property type="entry name" value="U_BOX"/>
    <property type="match status" value="1"/>
</dbReference>
<reference evidence="3 5" key="1">
    <citation type="journal article" date="2012" name="Nature">
        <title>Algal genomes reveal evolutionary mosaicism and the fate of nucleomorphs.</title>
        <authorList>
            <consortium name="DOE Joint Genome Institute"/>
            <person name="Curtis B.A."/>
            <person name="Tanifuji G."/>
            <person name="Burki F."/>
            <person name="Gruber A."/>
            <person name="Irimia M."/>
            <person name="Maruyama S."/>
            <person name="Arias M.C."/>
            <person name="Ball S.G."/>
            <person name="Gile G.H."/>
            <person name="Hirakawa Y."/>
            <person name="Hopkins J.F."/>
            <person name="Kuo A."/>
            <person name="Rensing S.A."/>
            <person name="Schmutz J."/>
            <person name="Symeonidi A."/>
            <person name="Elias M."/>
            <person name="Eveleigh R.J."/>
            <person name="Herman E.K."/>
            <person name="Klute M.J."/>
            <person name="Nakayama T."/>
            <person name="Obornik M."/>
            <person name="Reyes-Prieto A."/>
            <person name="Armbrust E.V."/>
            <person name="Aves S.J."/>
            <person name="Beiko R.G."/>
            <person name="Coutinho P."/>
            <person name="Dacks J.B."/>
            <person name="Durnford D.G."/>
            <person name="Fast N.M."/>
            <person name="Green B.R."/>
            <person name="Grisdale C.J."/>
            <person name="Hempel F."/>
            <person name="Henrissat B."/>
            <person name="Hoppner M.P."/>
            <person name="Ishida K."/>
            <person name="Kim E."/>
            <person name="Koreny L."/>
            <person name="Kroth P.G."/>
            <person name="Liu Y."/>
            <person name="Malik S.B."/>
            <person name="Maier U.G."/>
            <person name="McRose D."/>
            <person name="Mock T."/>
            <person name="Neilson J.A."/>
            <person name="Onodera N.T."/>
            <person name="Poole A.M."/>
            <person name="Pritham E.J."/>
            <person name="Richards T.A."/>
            <person name="Rocap G."/>
            <person name="Roy S.W."/>
            <person name="Sarai C."/>
            <person name="Schaack S."/>
            <person name="Shirato S."/>
            <person name="Slamovits C.H."/>
            <person name="Spencer D.F."/>
            <person name="Suzuki S."/>
            <person name="Worden A.Z."/>
            <person name="Zauner S."/>
            <person name="Barry K."/>
            <person name="Bell C."/>
            <person name="Bharti A.K."/>
            <person name="Crow J.A."/>
            <person name="Grimwood J."/>
            <person name="Kramer R."/>
            <person name="Lindquist E."/>
            <person name="Lucas S."/>
            <person name="Salamov A."/>
            <person name="McFadden G.I."/>
            <person name="Lane C.E."/>
            <person name="Keeling P.J."/>
            <person name="Gray M.W."/>
            <person name="Grigoriev I.V."/>
            <person name="Archibald J.M."/>
        </authorList>
    </citation>
    <scope>NUCLEOTIDE SEQUENCE</scope>
    <source>
        <strain evidence="3 5">CCMP2712</strain>
    </source>
</reference>
<evidence type="ECO:0000259" key="2">
    <source>
        <dbReference type="PROSITE" id="PS51698"/>
    </source>
</evidence>
<keyword evidence="5" id="KW-1185">Reference proteome</keyword>
<dbReference type="SUPFAM" id="SSF57850">
    <property type="entry name" value="RING/U-box"/>
    <property type="match status" value="1"/>
</dbReference>
<evidence type="ECO:0000313" key="3">
    <source>
        <dbReference type="EMBL" id="EKX42263.1"/>
    </source>
</evidence>
<proteinExistence type="predicted"/>
<reference evidence="4" key="3">
    <citation type="submission" date="2015-06" db="UniProtKB">
        <authorList>
            <consortium name="EnsemblProtists"/>
        </authorList>
    </citation>
    <scope>IDENTIFICATION</scope>
</reference>
<dbReference type="Gene3D" id="3.30.40.10">
    <property type="entry name" value="Zinc/RING finger domain, C3HC4 (zinc finger)"/>
    <property type="match status" value="1"/>
</dbReference>
<dbReference type="EnsemblProtists" id="EKX42263">
    <property type="protein sequence ID" value="EKX42263"/>
    <property type="gene ID" value="GUITHDRAFT_74155"/>
</dbReference>
<dbReference type="PaxDb" id="55529-EKX42263"/>
<accession>L1J176</accession>
<dbReference type="OrthoDB" id="10064100at2759"/>
<organism evidence="3">
    <name type="scientific">Guillardia theta (strain CCMP2712)</name>
    <name type="common">Cryptophyte</name>
    <dbReference type="NCBI Taxonomy" id="905079"/>
    <lineage>
        <taxon>Eukaryota</taxon>
        <taxon>Cryptophyceae</taxon>
        <taxon>Pyrenomonadales</taxon>
        <taxon>Geminigeraceae</taxon>
        <taxon>Guillardia</taxon>
    </lineage>
</organism>
<dbReference type="InterPro" id="IPR003613">
    <property type="entry name" value="Ubox_domain"/>
</dbReference>
<dbReference type="PANTHER" id="PTHR46573">
    <property type="entry name" value="WD REPEAT, SAM AND U-BOX DOMAIN-CONTAINING PROTEIN 1"/>
    <property type="match status" value="1"/>
</dbReference>
<feature type="non-terminal residue" evidence="3">
    <location>
        <position position="101"/>
    </location>
</feature>